<feature type="domain" description="SnoaL-like" evidence="1">
    <location>
        <begin position="9"/>
        <end position="117"/>
    </location>
</feature>
<dbReference type="AlphaFoldDB" id="U3A6N9"/>
<dbReference type="RefSeq" id="WP_021691221.1">
    <property type="nucleotide sequence ID" value="NZ_BASZ01000009.1"/>
</dbReference>
<dbReference type="SUPFAM" id="SSF54427">
    <property type="entry name" value="NTF2-like"/>
    <property type="match status" value="1"/>
</dbReference>
<dbReference type="Gene3D" id="3.10.450.50">
    <property type="match status" value="1"/>
</dbReference>
<dbReference type="Pfam" id="PF12680">
    <property type="entry name" value="SnoaL_2"/>
    <property type="match status" value="1"/>
</dbReference>
<name>U3A6N9_9SPHN</name>
<dbReference type="Proteomes" id="UP000016568">
    <property type="component" value="Unassembled WGS sequence"/>
</dbReference>
<dbReference type="InterPro" id="IPR032710">
    <property type="entry name" value="NTF2-like_dom_sf"/>
</dbReference>
<gene>
    <name evidence="2" type="ORF">NT2_09_00110</name>
</gene>
<reference evidence="2 3" key="1">
    <citation type="submission" date="2013-09" db="EMBL/GenBank/DDBJ databases">
        <title>Whole genome shotgun sequence of Novosphingobium tardaugens NBRC 16725.</title>
        <authorList>
            <person name="Isaki S."/>
            <person name="Hosoyama A."/>
            <person name="Tsuchikane K."/>
            <person name="Katsumata H."/>
            <person name="Ando Y."/>
            <person name="Yamazaki S."/>
            <person name="Fujita N."/>
        </authorList>
    </citation>
    <scope>NUCLEOTIDE SEQUENCE [LARGE SCALE GENOMIC DNA]</scope>
    <source>
        <strain evidence="2 3">NBRC 16725</strain>
    </source>
</reference>
<accession>U3A6N9</accession>
<proteinExistence type="predicted"/>
<dbReference type="EMBL" id="BASZ01000009">
    <property type="protein sequence ID" value="GAD50403.1"/>
    <property type="molecule type" value="Genomic_DNA"/>
</dbReference>
<evidence type="ECO:0000313" key="3">
    <source>
        <dbReference type="Proteomes" id="UP000016568"/>
    </source>
</evidence>
<sequence>MSENLEKSKRWLDILARGAGEEWAEVAHPDLSMQAPFMPAGRHGRTTGIIPNRDRVTAFWKSWDSFRFHSVDIHAAADDNNLVFVTASSEARTAWGSPYENKYVIILRFADGKVIEHLEFLNPLPVIEAFGDRLAPKSE</sequence>
<comment type="caution">
    <text evidence="2">The sequence shown here is derived from an EMBL/GenBank/DDBJ whole genome shotgun (WGS) entry which is preliminary data.</text>
</comment>
<organism evidence="2 3">
    <name type="scientific">Caenibius tardaugens NBRC 16725</name>
    <dbReference type="NCBI Taxonomy" id="1219035"/>
    <lineage>
        <taxon>Bacteria</taxon>
        <taxon>Pseudomonadati</taxon>
        <taxon>Pseudomonadota</taxon>
        <taxon>Alphaproteobacteria</taxon>
        <taxon>Sphingomonadales</taxon>
        <taxon>Erythrobacteraceae</taxon>
        <taxon>Caenibius</taxon>
    </lineage>
</organism>
<dbReference type="InterPro" id="IPR037401">
    <property type="entry name" value="SnoaL-like"/>
</dbReference>
<evidence type="ECO:0000313" key="2">
    <source>
        <dbReference type="EMBL" id="GAD50403.1"/>
    </source>
</evidence>
<keyword evidence="3" id="KW-1185">Reference proteome</keyword>
<protein>
    <recommendedName>
        <fullName evidence="1">SnoaL-like domain-containing protein</fullName>
    </recommendedName>
</protein>
<evidence type="ECO:0000259" key="1">
    <source>
        <dbReference type="Pfam" id="PF12680"/>
    </source>
</evidence>